<sequence>MRLIDNTFRERLASGSLTTCLCWTLIREDGFTLGVTDHDRAVLRDGIIHQPGAALEAGRFETAGGLRPGRAAAAGALSADAITDADLAAGLWNGARVHVYRTDWEAPQHYALVWTGYLSEVVQTESGFEAELISLKSDLERPVGRTYSRRCDAKLGDARCGLTGVEGATCDKRFSTCCETFNNAANFQGFPHMPGPDAVLAGPAAIGNDGGKR</sequence>
<dbReference type="Pfam" id="PF09356">
    <property type="entry name" value="Phage_BR0599"/>
    <property type="match status" value="1"/>
</dbReference>
<evidence type="ECO:0000259" key="1">
    <source>
        <dbReference type="Pfam" id="PF09356"/>
    </source>
</evidence>
<evidence type="ECO:0000313" key="2">
    <source>
        <dbReference type="EMBL" id="GGB56816.1"/>
    </source>
</evidence>
<dbReference type="EMBL" id="BMKF01000001">
    <property type="protein sequence ID" value="GGB56816.1"/>
    <property type="molecule type" value="Genomic_DNA"/>
</dbReference>
<reference evidence="3" key="1">
    <citation type="journal article" date="2019" name="Int. J. Syst. Evol. Microbiol.">
        <title>The Global Catalogue of Microorganisms (GCM) 10K type strain sequencing project: providing services to taxonomists for standard genome sequencing and annotation.</title>
        <authorList>
            <consortium name="The Broad Institute Genomics Platform"/>
            <consortium name="The Broad Institute Genome Sequencing Center for Infectious Disease"/>
            <person name="Wu L."/>
            <person name="Ma J."/>
        </authorList>
    </citation>
    <scope>NUCLEOTIDE SEQUENCE [LARGE SCALE GENOMIC DNA]</scope>
    <source>
        <strain evidence="3">CGMCC 1.15928</strain>
    </source>
</reference>
<proteinExistence type="predicted"/>
<dbReference type="RefSeq" id="WP_084394061.1">
    <property type="nucleotide sequence ID" value="NZ_BMKF01000001.1"/>
</dbReference>
<accession>A0ABQ1J1X3</accession>
<comment type="caution">
    <text evidence="2">The sequence shown here is derived from an EMBL/GenBank/DDBJ whole genome shotgun (WGS) entry which is preliminary data.</text>
</comment>
<name>A0ABQ1J1X3_9PROT</name>
<dbReference type="InterPro" id="IPR018964">
    <property type="entry name" value="Phage_phiJL001_Gp84_C"/>
</dbReference>
<dbReference type="InterPro" id="IPR011928">
    <property type="entry name" value="Phage_phiJL001_Gp84"/>
</dbReference>
<evidence type="ECO:0000313" key="3">
    <source>
        <dbReference type="Proteomes" id="UP000628854"/>
    </source>
</evidence>
<dbReference type="Pfam" id="PF09931">
    <property type="entry name" value="Phage_phiJL001_Gp84_N"/>
    <property type="match status" value="1"/>
</dbReference>
<dbReference type="Proteomes" id="UP000628854">
    <property type="component" value="Unassembled WGS sequence"/>
</dbReference>
<keyword evidence="3" id="KW-1185">Reference proteome</keyword>
<feature type="domain" description="Bacteriophage phiJL001 Gp84 C-terminal" evidence="1">
    <location>
        <begin position="168"/>
        <end position="197"/>
    </location>
</feature>
<gene>
    <name evidence="2" type="ORF">GCM10011503_01450</name>
</gene>
<organism evidence="2 3">
    <name type="scientific">Henriciella pelagia</name>
    <dbReference type="NCBI Taxonomy" id="1977912"/>
    <lineage>
        <taxon>Bacteria</taxon>
        <taxon>Pseudomonadati</taxon>
        <taxon>Pseudomonadota</taxon>
        <taxon>Alphaproteobacteria</taxon>
        <taxon>Hyphomonadales</taxon>
        <taxon>Hyphomonadaceae</taxon>
        <taxon>Henriciella</taxon>
    </lineage>
</organism>
<dbReference type="NCBIfam" id="TIGR02218">
    <property type="entry name" value="phg_TIGR02218"/>
    <property type="match status" value="1"/>
</dbReference>
<protein>
    <recommendedName>
        <fullName evidence="1">Bacteriophage phiJL001 Gp84 C-terminal domain-containing protein</fullName>
    </recommendedName>
</protein>